<organism evidence="2 3">
    <name type="scientific">Entomobacter blattae</name>
    <dbReference type="NCBI Taxonomy" id="2762277"/>
    <lineage>
        <taxon>Bacteria</taxon>
        <taxon>Pseudomonadati</taxon>
        <taxon>Pseudomonadota</taxon>
        <taxon>Alphaproteobacteria</taxon>
        <taxon>Acetobacterales</taxon>
        <taxon>Acetobacteraceae</taxon>
        <taxon>Entomobacter</taxon>
    </lineage>
</organism>
<dbReference type="Proteomes" id="UP000516349">
    <property type="component" value="Chromosome"/>
</dbReference>
<sequence length="340" mass="38529">MITRRQLWIGGALTTTLAGTGFALYERKGPHIPTLSKEQPHRVIRLAWPRYEEDALWVVAMQKGYFSRHNLEVQIVPGLDEEEEVIGALKERQADAAIASILRWVPALYTHSLSAKLVTGLYAGTFRIFVARGSKIDRISDLQNKVIGVGDSSPNGLDRLFVSLMLRRKGMNPYKDITWRQLDEDDVLPLLEERGIDAYAAHDPDAWYFMQENVGDIQQLFSSITGQYEGRVNRVLGVDEGFLEQDLTGVQLLVAALQQSVKWIRDHLKETSALLEGVLKEMSQREILRMLYHESQGIAPIGKTLIVQTAQYIDEFKLLGLLPDTTNSYRLAKDMCQKIF</sequence>
<dbReference type="KEGG" id="ebla:JGUZn3_20760"/>
<name>A0A7H1NU20_9PROT</name>
<dbReference type="PANTHER" id="PTHR30024:SF21">
    <property type="entry name" value="ABC TRANSPORTER SUBSTRATE-BINDING PROTEIN"/>
    <property type="match status" value="1"/>
</dbReference>
<keyword evidence="3" id="KW-1185">Reference proteome</keyword>
<dbReference type="SUPFAM" id="SSF53850">
    <property type="entry name" value="Periplasmic binding protein-like II"/>
    <property type="match status" value="1"/>
</dbReference>
<dbReference type="EMBL" id="CP060244">
    <property type="protein sequence ID" value="QNT79280.1"/>
    <property type="molecule type" value="Genomic_DNA"/>
</dbReference>
<dbReference type="Pfam" id="PF09084">
    <property type="entry name" value="NMT1"/>
    <property type="match status" value="1"/>
</dbReference>
<reference evidence="2 3" key="1">
    <citation type="submission" date="2020-08" db="EMBL/GenBank/DDBJ databases">
        <title>Complete genome sequence of Entomobacter blattae G55GP.</title>
        <authorList>
            <person name="Poehlein A."/>
            <person name="Guzman J."/>
            <person name="Daniel R."/>
            <person name="Vilcinskas A."/>
        </authorList>
    </citation>
    <scope>NUCLEOTIDE SEQUENCE [LARGE SCALE GENOMIC DNA]</scope>
    <source>
        <strain evidence="2 3">G55GP</strain>
    </source>
</reference>
<evidence type="ECO:0000259" key="1">
    <source>
        <dbReference type="Pfam" id="PF09084"/>
    </source>
</evidence>
<protein>
    <submittedName>
        <fullName evidence="2">NMT1/THI5 like protein</fullName>
    </submittedName>
</protein>
<dbReference type="Gene3D" id="3.40.190.10">
    <property type="entry name" value="Periplasmic binding protein-like II"/>
    <property type="match status" value="2"/>
</dbReference>
<gene>
    <name evidence="2" type="ORF">JGUZn3_20760</name>
</gene>
<proteinExistence type="predicted"/>
<evidence type="ECO:0000313" key="2">
    <source>
        <dbReference type="EMBL" id="QNT79280.1"/>
    </source>
</evidence>
<dbReference type="PANTHER" id="PTHR30024">
    <property type="entry name" value="ALIPHATIC SULFONATES-BINDING PROTEIN-RELATED"/>
    <property type="match status" value="1"/>
</dbReference>
<dbReference type="RefSeq" id="WP_203413456.1">
    <property type="nucleotide sequence ID" value="NZ_CP060244.1"/>
</dbReference>
<feature type="domain" description="SsuA/THI5-like" evidence="1">
    <location>
        <begin position="58"/>
        <end position="267"/>
    </location>
</feature>
<evidence type="ECO:0000313" key="3">
    <source>
        <dbReference type="Proteomes" id="UP000516349"/>
    </source>
</evidence>
<accession>A0A7H1NU20</accession>
<dbReference type="InterPro" id="IPR015168">
    <property type="entry name" value="SsuA/THI5"/>
</dbReference>
<dbReference type="AlphaFoldDB" id="A0A7H1NU20"/>